<reference evidence="2" key="1">
    <citation type="submission" date="2015-03" db="EMBL/GenBank/DDBJ databases">
        <authorList>
            <person name="Urmite Genomes"/>
        </authorList>
    </citation>
    <scope>NUCLEOTIDE SEQUENCE [LARGE SCALE GENOMIC DNA]</scope>
    <source>
        <strain evidence="2">FF10</strain>
    </source>
</reference>
<keyword evidence="2" id="KW-1185">Reference proteome</keyword>
<evidence type="ECO:0000313" key="2">
    <source>
        <dbReference type="Proteomes" id="UP000198604"/>
    </source>
</evidence>
<dbReference type="OrthoDB" id="2224836at2"/>
<evidence type="ECO:0000313" key="1">
    <source>
        <dbReference type="EMBL" id="CQR24305.1"/>
    </source>
</evidence>
<gene>
    <name evidence="1" type="ORF">BN1356_00663</name>
</gene>
<dbReference type="AlphaFoldDB" id="A0A0E4CSA4"/>
<dbReference type="EMBL" id="CTEN01000001">
    <property type="protein sequence ID" value="CQR24305.1"/>
    <property type="molecule type" value="Genomic_DNA"/>
</dbReference>
<dbReference type="STRING" id="1608583.BN1356_00663"/>
<dbReference type="RefSeq" id="WP_093649979.1">
    <property type="nucleotide sequence ID" value="NZ_CTEN01000001.1"/>
</dbReference>
<protein>
    <submittedName>
        <fullName evidence="1">Methyl-accepting chemotaxis protein</fullName>
    </submittedName>
</protein>
<dbReference type="Proteomes" id="UP000198604">
    <property type="component" value="Unassembled WGS sequence"/>
</dbReference>
<proteinExistence type="predicted"/>
<organism evidence="1 2">
    <name type="scientific">Streptococcus varani</name>
    <dbReference type="NCBI Taxonomy" id="1608583"/>
    <lineage>
        <taxon>Bacteria</taxon>
        <taxon>Bacillati</taxon>
        <taxon>Bacillota</taxon>
        <taxon>Bacilli</taxon>
        <taxon>Lactobacillales</taxon>
        <taxon>Streptococcaceae</taxon>
        <taxon>Streptococcus</taxon>
    </lineage>
</organism>
<sequence>MKLRNLLLAGTAAAISYWAVTNKDKISEEVHETRNLLDDMSGSYSKIQEQVGIIKAYSQPLQEMAQDLNYKFRVYQQEAEGHLGQIQSFQEKYTKSEK</sequence>
<name>A0A0E4CSA4_9STRE</name>
<accession>A0A0E4CSA4</accession>